<feature type="domain" description="CsbD-like" evidence="3">
    <location>
        <begin position="5"/>
        <end position="56"/>
    </location>
</feature>
<dbReference type="Proteomes" id="UP001589568">
    <property type="component" value="Unassembled WGS sequence"/>
</dbReference>
<comment type="similarity">
    <text evidence="1">Belongs to the UPF0337 (CsbD) family.</text>
</comment>
<dbReference type="SUPFAM" id="SSF69047">
    <property type="entry name" value="Hypothetical protein YjbJ"/>
    <property type="match status" value="1"/>
</dbReference>
<dbReference type="InterPro" id="IPR036629">
    <property type="entry name" value="YjbJ_sf"/>
</dbReference>
<organism evidence="4 5">
    <name type="scientific">Nonomuraea salmonea</name>
    <dbReference type="NCBI Taxonomy" id="46181"/>
    <lineage>
        <taxon>Bacteria</taxon>
        <taxon>Bacillati</taxon>
        <taxon>Actinomycetota</taxon>
        <taxon>Actinomycetes</taxon>
        <taxon>Streptosporangiales</taxon>
        <taxon>Streptosporangiaceae</taxon>
        <taxon>Nonomuraea</taxon>
    </lineage>
</organism>
<sequence length="65" mass="7237">MGTDDKFRNKAQELKGRAKENVGDVTDDEELRAEGRADQTEGGLKQAGEKIKDAGRKVKDTFKKK</sequence>
<feature type="compositionally biased region" description="Basic and acidic residues" evidence="2">
    <location>
        <begin position="47"/>
        <end position="65"/>
    </location>
</feature>
<evidence type="ECO:0000313" key="4">
    <source>
        <dbReference type="EMBL" id="MFB9467921.1"/>
    </source>
</evidence>
<protein>
    <submittedName>
        <fullName evidence="4">CsbD family protein</fullName>
    </submittedName>
</protein>
<dbReference type="Pfam" id="PF05532">
    <property type="entry name" value="CsbD"/>
    <property type="match status" value="1"/>
</dbReference>
<feature type="compositionally biased region" description="Basic and acidic residues" evidence="2">
    <location>
        <begin position="1"/>
        <end position="22"/>
    </location>
</feature>
<evidence type="ECO:0000259" key="3">
    <source>
        <dbReference type="Pfam" id="PF05532"/>
    </source>
</evidence>
<proteinExistence type="inferred from homology"/>
<dbReference type="Gene3D" id="1.10.1470.10">
    <property type="entry name" value="YjbJ"/>
    <property type="match status" value="1"/>
</dbReference>
<gene>
    <name evidence="4" type="ORF">ACFFR3_00300</name>
</gene>
<dbReference type="EMBL" id="JBHMCF010000002">
    <property type="protein sequence ID" value="MFB9467921.1"/>
    <property type="molecule type" value="Genomic_DNA"/>
</dbReference>
<evidence type="ECO:0000256" key="1">
    <source>
        <dbReference type="ARBA" id="ARBA00009129"/>
    </source>
</evidence>
<evidence type="ECO:0000313" key="5">
    <source>
        <dbReference type="Proteomes" id="UP001589568"/>
    </source>
</evidence>
<evidence type="ECO:0000256" key="2">
    <source>
        <dbReference type="SAM" id="MobiDB-lite"/>
    </source>
</evidence>
<accession>A0ABV5NCB0</accession>
<feature type="region of interest" description="Disordered" evidence="2">
    <location>
        <begin position="1"/>
        <end position="65"/>
    </location>
</feature>
<comment type="caution">
    <text evidence="4">The sequence shown here is derived from an EMBL/GenBank/DDBJ whole genome shotgun (WGS) entry which is preliminary data.</text>
</comment>
<name>A0ABV5NCB0_9ACTN</name>
<keyword evidence="5" id="KW-1185">Reference proteome</keyword>
<reference evidence="4 5" key="1">
    <citation type="submission" date="2024-09" db="EMBL/GenBank/DDBJ databases">
        <authorList>
            <person name="Sun Q."/>
            <person name="Mori K."/>
        </authorList>
    </citation>
    <scope>NUCLEOTIDE SEQUENCE [LARGE SCALE GENOMIC DNA]</scope>
    <source>
        <strain evidence="4 5">JCM 3324</strain>
    </source>
</reference>
<dbReference type="InterPro" id="IPR008462">
    <property type="entry name" value="CsbD"/>
</dbReference>
<dbReference type="RefSeq" id="WP_364371134.1">
    <property type="nucleotide sequence ID" value="NZ_JBHMCF010000002.1"/>
</dbReference>